<evidence type="ECO:0000313" key="2">
    <source>
        <dbReference type="Proteomes" id="UP000031521"/>
    </source>
</evidence>
<dbReference type="OrthoDB" id="7068290at2"/>
<evidence type="ECO:0000313" key="1">
    <source>
        <dbReference type="EMBL" id="AJE48085.1"/>
    </source>
</evidence>
<proteinExistence type="predicted"/>
<dbReference type="EMBL" id="CP004393">
    <property type="protein sequence ID" value="AJE48085.1"/>
    <property type="molecule type" value="Genomic_DNA"/>
</dbReference>
<dbReference type="Proteomes" id="UP000031521">
    <property type="component" value="Chromosome"/>
</dbReference>
<dbReference type="KEGG" id="cid:P73_3370"/>
<gene>
    <name evidence="1" type="ORF">P73_3370</name>
</gene>
<keyword evidence="2" id="KW-1185">Reference proteome</keyword>
<dbReference type="HOGENOM" id="CLU_805843_0_0_5"/>
<sequence length="344" mass="37686">MAGTDPQGAAAAQGAVALDFVTVIFRPEAQMLRLQARSMARFLDPASVNSILVVLNDEDEAACRAAIEPLRPDWGPLAEKVRIVPGSSLLRRRPQGVPAALERAWVAGPRCAWRHWRDRGLGRPRAVYGWARNNGWLMQQAFKLLAVEEASGSHVVILDAKNFFIRPTDASEFVDPEGRPRVEVSDPSPKMHLWAHASAAKLGQTLPEGIPIPPALTPVVHRREEMARAVELIAGKLGCLECFFARRSENATEFMLLFVAMGGGRPGWSDRFAPRDTPPVLRVEGGTTLGGAIETAQSGDFALMSLHRRNFFTLTPEERAGFADWLCALGLLSRPEEMEDLLAA</sequence>
<dbReference type="RefSeq" id="WP_043870489.1">
    <property type="nucleotide sequence ID" value="NZ_CP004393.1"/>
</dbReference>
<dbReference type="AlphaFoldDB" id="A0A0B5E3Z2"/>
<reference evidence="1 2" key="1">
    <citation type="journal article" date="2014" name="Int. J. Syst. Evol. Microbiol.">
        <title>Celeribacter indicus sp. nov., a polycyclic aromatic hydrocarbon-degrading bacterium from deep-sea sediment and reclassification of Huaishuia halophila as Celeribacter halophilus comb. nov.</title>
        <authorList>
            <person name="Lai Q."/>
            <person name="Cao J."/>
            <person name="Yuan J."/>
            <person name="Li F."/>
            <person name="Shao Z."/>
        </authorList>
    </citation>
    <scope>NUCLEOTIDE SEQUENCE [LARGE SCALE GENOMIC DNA]</scope>
    <source>
        <strain evidence="1">P73</strain>
    </source>
</reference>
<dbReference type="Pfam" id="PF20102">
    <property type="entry name" value="DUF6492"/>
    <property type="match status" value="1"/>
</dbReference>
<protein>
    <submittedName>
        <fullName evidence="1">Uncharacterized protein</fullName>
    </submittedName>
</protein>
<accession>A0A0B5E3Z2</accession>
<name>A0A0B5E3Z2_9RHOB</name>
<dbReference type="InterPro" id="IPR045499">
    <property type="entry name" value="DUF6492"/>
</dbReference>
<organism evidence="1 2">
    <name type="scientific">Celeribacter indicus</name>
    <dbReference type="NCBI Taxonomy" id="1208324"/>
    <lineage>
        <taxon>Bacteria</taxon>
        <taxon>Pseudomonadati</taxon>
        <taxon>Pseudomonadota</taxon>
        <taxon>Alphaproteobacteria</taxon>
        <taxon>Rhodobacterales</taxon>
        <taxon>Roseobacteraceae</taxon>
        <taxon>Celeribacter</taxon>
    </lineage>
</organism>